<reference evidence="17" key="1">
    <citation type="journal article" date="2019" name="Int. J. Syst. Evol. Microbiol.">
        <title>The Global Catalogue of Microorganisms (GCM) 10K type strain sequencing project: providing services to taxonomists for standard genome sequencing and annotation.</title>
        <authorList>
            <consortium name="The Broad Institute Genomics Platform"/>
            <consortium name="The Broad Institute Genome Sequencing Center for Infectious Disease"/>
            <person name="Wu L."/>
            <person name="Ma J."/>
        </authorList>
    </citation>
    <scope>NUCLEOTIDE SEQUENCE [LARGE SCALE GENOMIC DNA]</scope>
    <source>
        <strain evidence="17">JCM 19015</strain>
    </source>
</reference>
<comment type="cofactor">
    <cofactor evidence="14">
        <name>Zn(2+)</name>
        <dbReference type="ChEBI" id="CHEBI:29105"/>
    </cofactor>
    <text evidence="14">Binds 1 zinc ion.</text>
</comment>
<comment type="pathway">
    <text evidence="2 14">Cofactor biosynthesis; riboflavin biosynthesis; 5-amino-6-(D-ribitylamino)uracil from GTP: step 2/4.</text>
</comment>
<evidence type="ECO:0000256" key="11">
    <source>
        <dbReference type="ARBA" id="ARBA00023268"/>
    </source>
</evidence>
<keyword evidence="11" id="KW-0511">Multifunctional enzyme</keyword>
<evidence type="ECO:0000256" key="6">
    <source>
        <dbReference type="ARBA" id="ARBA00022619"/>
    </source>
</evidence>
<dbReference type="EMBL" id="BAABLP010000006">
    <property type="protein sequence ID" value="GAA4754219.1"/>
    <property type="molecule type" value="Genomic_DNA"/>
</dbReference>
<evidence type="ECO:0000256" key="12">
    <source>
        <dbReference type="ARBA" id="ARBA00049861"/>
    </source>
</evidence>
<sequence length="366" mass="37622">MRPAALFRDPPEYPDEGRTGVASAALTTDAHVVRAMRRALELARLGPAGGANPQVGCVLLGPGGELLAEGRHRGAGSAHAEADALSKVPEGAAAGATAVVTLEPCDHTGRTGPCSEALIAAGVARVVFAQSDPNPLAAGGAARLRDAGIEVHAGVLAEEAAALNERWSASVRLGRPWVTAKWASSLDGRIAASDGSSRWITGPEARADVHRRRAEHGAIVVGSGTVRADDPALTARDGTGALLPHQPVPVVVGHHQPAAGAAVHAHPRPLLSVRAHDPHATLVAIAETGARSAFLEGGPTLVSAWLAAGLVDELLVYLAPTLLGGDRTATLDLGVATIADQRRLHVREVHRLGEDLLVVARPAERD</sequence>
<comment type="similarity">
    <text evidence="4 14">In the N-terminal section; belongs to the cytidine and deoxycytidylate deaminase family.</text>
</comment>
<dbReference type="PANTHER" id="PTHR38011">
    <property type="entry name" value="DIHYDROFOLATE REDUCTASE FAMILY PROTEIN (AFU_ORTHOLOGUE AFUA_8G06820)"/>
    <property type="match status" value="1"/>
</dbReference>
<evidence type="ECO:0000256" key="14">
    <source>
        <dbReference type="PIRNR" id="PIRNR006769"/>
    </source>
</evidence>
<dbReference type="Pfam" id="PF00383">
    <property type="entry name" value="dCMP_cyt_deam_1"/>
    <property type="match status" value="1"/>
</dbReference>
<feature type="domain" description="CMP/dCMP-type deaminase" evidence="15">
    <location>
        <begin position="30"/>
        <end position="144"/>
    </location>
</feature>
<dbReference type="PIRSF" id="PIRSF006769">
    <property type="entry name" value="RibD"/>
    <property type="match status" value="1"/>
</dbReference>
<keyword evidence="7 14" id="KW-0479">Metal-binding</keyword>
<evidence type="ECO:0000256" key="7">
    <source>
        <dbReference type="ARBA" id="ARBA00022723"/>
    </source>
</evidence>
<organism evidence="16 17">
    <name type="scientific">Amnibacterium soli</name>
    <dbReference type="NCBI Taxonomy" id="1282736"/>
    <lineage>
        <taxon>Bacteria</taxon>
        <taxon>Bacillati</taxon>
        <taxon>Actinomycetota</taxon>
        <taxon>Actinomycetes</taxon>
        <taxon>Micrococcales</taxon>
        <taxon>Microbacteriaceae</taxon>
        <taxon>Amnibacterium</taxon>
    </lineage>
</organism>
<evidence type="ECO:0000256" key="13">
    <source>
        <dbReference type="ARBA" id="ARBA00049886"/>
    </source>
</evidence>
<dbReference type="InterPro" id="IPR002125">
    <property type="entry name" value="CMP_dCMP_dom"/>
</dbReference>
<comment type="similarity">
    <text evidence="5 14">In the C-terminal section; belongs to the HTP reductase family.</text>
</comment>
<evidence type="ECO:0000256" key="4">
    <source>
        <dbReference type="ARBA" id="ARBA00005259"/>
    </source>
</evidence>
<dbReference type="PROSITE" id="PS51747">
    <property type="entry name" value="CYT_DCMP_DEAMINASES_2"/>
    <property type="match status" value="1"/>
</dbReference>
<proteinExistence type="inferred from homology"/>
<dbReference type="InterPro" id="IPR002734">
    <property type="entry name" value="RibDG_C"/>
</dbReference>
<evidence type="ECO:0000256" key="8">
    <source>
        <dbReference type="ARBA" id="ARBA00022833"/>
    </source>
</evidence>
<dbReference type="EC" id="3.5.4.26" evidence="14"/>
<dbReference type="CDD" id="cd01284">
    <property type="entry name" value="Riboflavin_deaminase-reductase"/>
    <property type="match status" value="1"/>
</dbReference>
<protein>
    <recommendedName>
        <fullName evidence="14">Riboflavin biosynthesis protein RibD</fullName>
    </recommendedName>
    <domain>
        <recommendedName>
            <fullName evidence="14">Diaminohydroxyphosphoribosylaminopyrimidine deaminase</fullName>
            <shortName evidence="14">DRAP deaminase</shortName>
            <ecNumber evidence="14">3.5.4.26</ecNumber>
        </recommendedName>
        <alternativeName>
            <fullName evidence="14">Riboflavin-specific deaminase</fullName>
        </alternativeName>
    </domain>
    <domain>
        <recommendedName>
            <fullName evidence="14">5-amino-6-(5-phosphoribosylamino)uracil reductase</fullName>
            <ecNumber evidence="14">1.1.1.193</ecNumber>
        </recommendedName>
        <alternativeName>
            <fullName evidence="14">HTP reductase</fullName>
        </alternativeName>
    </domain>
</protein>
<evidence type="ECO:0000256" key="9">
    <source>
        <dbReference type="ARBA" id="ARBA00022857"/>
    </source>
</evidence>
<comment type="function">
    <text evidence="1 14">Converts 2,5-diamino-6-(ribosylamino)-4(3h)-pyrimidinone 5'-phosphate into 5-amino-6-(ribosylamino)-2,4(1h,3h)-pyrimidinedione 5'-phosphate.</text>
</comment>
<comment type="pathway">
    <text evidence="3 14">Cofactor biosynthesis; riboflavin biosynthesis; 5-amino-6-(D-ribitylamino)uracil from GTP: step 3/4.</text>
</comment>
<evidence type="ECO:0000256" key="5">
    <source>
        <dbReference type="ARBA" id="ARBA00007417"/>
    </source>
</evidence>
<evidence type="ECO:0000259" key="15">
    <source>
        <dbReference type="PROSITE" id="PS51747"/>
    </source>
</evidence>
<dbReference type="NCBIfam" id="TIGR00326">
    <property type="entry name" value="eubact_ribD"/>
    <property type="match status" value="1"/>
</dbReference>
<keyword evidence="17" id="KW-1185">Reference proteome</keyword>
<comment type="catalytic activity">
    <reaction evidence="13 14">
        <text>2,5-diamino-6-hydroxy-4-(5-phosphoribosylamino)-pyrimidine + H2O + H(+) = 5-amino-6-(5-phospho-D-ribosylamino)uracil + NH4(+)</text>
        <dbReference type="Rhea" id="RHEA:21868"/>
        <dbReference type="ChEBI" id="CHEBI:15377"/>
        <dbReference type="ChEBI" id="CHEBI:15378"/>
        <dbReference type="ChEBI" id="CHEBI:28938"/>
        <dbReference type="ChEBI" id="CHEBI:58453"/>
        <dbReference type="ChEBI" id="CHEBI:58614"/>
        <dbReference type="EC" id="3.5.4.26"/>
    </reaction>
</comment>
<accession>A0ABP8ZEG5</accession>
<keyword evidence="10 14" id="KW-0560">Oxidoreductase</keyword>
<evidence type="ECO:0000256" key="3">
    <source>
        <dbReference type="ARBA" id="ARBA00004910"/>
    </source>
</evidence>
<keyword evidence="8 14" id="KW-0862">Zinc</keyword>
<evidence type="ECO:0000256" key="1">
    <source>
        <dbReference type="ARBA" id="ARBA00002151"/>
    </source>
</evidence>
<dbReference type="Proteomes" id="UP001500121">
    <property type="component" value="Unassembled WGS sequence"/>
</dbReference>
<keyword evidence="6 14" id="KW-0686">Riboflavin biosynthesis</keyword>
<dbReference type="EC" id="1.1.1.193" evidence="14"/>
<dbReference type="PROSITE" id="PS00903">
    <property type="entry name" value="CYT_DCMP_DEAMINASES_1"/>
    <property type="match status" value="1"/>
</dbReference>
<dbReference type="Gene3D" id="3.40.430.10">
    <property type="entry name" value="Dihydrofolate Reductase, subunit A"/>
    <property type="match status" value="1"/>
</dbReference>
<dbReference type="Gene3D" id="3.40.140.10">
    <property type="entry name" value="Cytidine Deaminase, domain 2"/>
    <property type="match status" value="1"/>
</dbReference>
<evidence type="ECO:0000313" key="17">
    <source>
        <dbReference type="Proteomes" id="UP001500121"/>
    </source>
</evidence>
<dbReference type="InterPro" id="IPR004794">
    <property type="entry name" value="Eubact_RibD"/>
</dbReference>
<comment type="catalytic activity">
    <reaction evidence="12 14">
        <text>5-amino-6-(5-phospho-D-ribitylamino)uracil + NADP(+) = 5-amino-6-(5-phospho-D-ribosylamino)uracil + NADPH + H(+)</text>
        <dbReference type="Rhea" id="RHEA:17845"/>
        <dbReference type="ChEBI" id="CHEBI:15378"/>
        <dbReference type="ChEBI" id="CHEBI:57783"/>
        <dbReference type="ChEBI" id="CHEBI:58349"/>
        <dbReference type="ChEBI" id="CHEBI:58421"/>
        <dbReference type="ChEBI" id="CHEBI:58453"/>
        <dbReference type="EC" id="1.1.1.193"/>
    </reaction>
</comment>
<dbReference type="InterPro" id="IPR024072">
    <property type="entry name" value="DHFR-like_dom_sf"/>
</dbReference>
<comment type="caution">
    <text evidence="16">The sequence shown here is derived from an EMBL/GenBank/DDBJ whole genome shotgun (WGS) entry which is preliminary data.</text>
</comment>
<dbReference type="Pfam" id="PF01872">
    <property type="entry name" value="RibD_C"/>
    <property type="match status" value="1"/>
</dbReference>
<keyword evidence="14" id="KW-0378">Hydrolase</keyword>
<evidence type="ECO:0000256" key="2">
    <source>
        <dbReference type="ARBA" id="ARBA00004882"/>
    </source>
</evidence>
<dbReference type="InterPro" id="IPR016193">
    <property type="entry name" value="Cytidine_deaminase-like"/>
</dbReference>
<dbReference type="InterPro" id="IPR016192">
    <property type="entry name" value="APOBEC/CMP_deaminase_Zn-bd"/>
</dbReference>
<gene>
    <name evidence="16" type="primary">ribD</name>
    <name evidence="16" type="ORF">GCM10025783_29060</name>
</gene>
<name>A0ABP8ZEG5_9MICO</name>
<dbReference type="PANTHER" id="PTHR38011:SF7">
    <property type="entry name" value="2,5-DIAMINO-6-RIBOSYLAMINO-4(3H)-PYRIMIDINONE 5'-PHOSPHATE REDUCTASE"/>
    <property type="match status" value="1"/>
</dbReference>
<dbReference type="SUPFAM" id="SSF53597">
    <property type="entry name" value="Dihydrofolate reductase-like"/>
    <property type="match status" value="1"/>
</dbReference>
<evidence type="ECO:0000256" key="10">
    <source>
        <dbReference type="ARBA" id="ARBA00023002"/>
    </source>
</evidence>
<dbReference type="InterPro" id="IPR050765">
    <property type="entry name" value="Riboflavin_Biosynth_HTPR"/>
</dbReference>
<dbReference type="SUPFAM" id="SSF53927">
    <property type="entry name" value="Cytidine deaminase-like"/>
    <property type="match status" value="1"/>
</dbReference>
<keyword evidence="9 14" id="KW-0521">NADP</keyword>
<evidence type="ECO:0000313" key="16">
    <source>
        <dbReference type="EMBL" id="GAA4754219.1"/>
    </source>
</evidence>